<dbReference type="GO" id="GO:0070681">
    <property type="term" value="P:glutaminyl-tRNAGln biosynthesis via transamidation"/>
    <property type="evidence" value="ECO:0007669"/>
    <property type="project" value="TreeGrafter"/>
</dbReference>
<keyword evidence="1" id="KW-0067">ATP-binding</keyword>
<dbReference type="EC" id="6.3.5.-" evidence="1"/>
<protein>
    <recommendedName>
        <fullName evidence="1">Aspartyl/glutamyl-tRNA(Asn/Gln) amidotransferase subunit C</fullName>
        <shortName evidence="1">Asp/Glu-ADT subunit C</shortName>
        <ecNumber evidence="1">6.3.5.-</ecNumber>
    </recommendedName>
</protein>
<dbReference type="Proteomes" id="UP000294558">
    <property type="component" value="Unassembled WGS sequence"/>
</dbReference>
<dbReference type="EMBL" id="SOAU01000001">
    <property type="protein sequence ID" value="TDT17902.1"/>
    <property type="molecule type" value="Genomic_DNA"/>
</dbReference>
<dbReference type="GO" id="GO:0006450">
    <property type="term" value="P:regulation of translational fidelity"/>
    <property type="evidence" value="ECO:0007669"/>
    <property type="project" value="InterPro"/>
</dbReference>
<name>A0A4R7I2R3_9ACTN</name>
<comment type="catalytic activity">
    <reaction evidence="1">
        <text>L-glutamyl-tRNA(Gln) + L-glutamine + ATP + H2O = L-glutaminyl-tRNA(Gln) + L-glutamate + ADP + phosphate + H(+)</text>
        <dbReference type="Rhea" id="RHEA:17521"/>
        <dbReference type="Rhea" id="RHEA-COMP:9681"/>
        <dbReference type="Rhea" id="RHEA-COMP:9684"/>
        <dbReference type="ChEBI" id="CHEBI:15377"/>
        <dbReference type="ChEBI" id="CHEBI:15378"/>
        <dbReference type="ChEBI" id="CHEBI:29985"/>
        <dbReference type="ChEBI" id="CHEBI:30616"/>
        <dbReference type="ChEBI" id="CHEBI:43474"/>
        <dbReference type="ChEBI" id="CHEBI:58359"/>
        <dbReference type="ChEBI" id="CHEBI:78520"/>
        <dbReference type="ChEBI" id="CHEBI:78521"/>
        <dbReference type="ChEBI" id="CHEBI:456216"/>
    </reaction>
</comment>
<keyword evidence="1" id="KW-0648">Protein biosynthesis</keyword>
<dbReference type="InterPro" id="IPR003837">
    <property type="entry name" value="GatC"/>
</dbReference>
<dbReference type="NCBIfam" id="TIGR00135">
    <property type="entry name" value="gatC"/>
    <property type="match status" value="1"/>
</dbReference>
<accession>A0A4R7I2R3</accession>
<dbReference type="GO" id="GO:0050566">
    <property type="term" value="F:asparaginyl-tRNA synthase (glutamine-hydrolyzing) activity"/>
    <property type="evidence" value="ECO:0007669"/>
    <property type="project" value="RHEA"/>
</dbReference>
<keyword evidence="1" id="KW-0436">Ligase</keyword>
<evidence type="ECO:0000313" key="3">
    <source>
        <dbReference type="EMBL" id="TDT17902.1"/>
    </source>
</evidence>
<dbReference type="HAMAP" id="MF_00122">
    <property type="entry name" value="GatC"/>
    <property type="match status" value="1"/>
</dbReference>
<evidence type="ECO:0000256" key="1">
    <source>
        <dbReference type="HAMAP-Rule" id="MF_00122"/>
    </source>
</evidence>
<proteinExistence type="inferred from homology"/>
<dbReference type="PANTHER" id="PTHR15004:SF0">
    <property type="entry name" value="GLUTAMYL-TRNA(GLN) AMIDOTRANSFERASE SUBUNIT C, MITOCHONDRIAL"/>
    <property type="match status" value="1"/>
</dbReference>
<sequence>MSDRLSPDVVAKVARLARLDLTPDELDRATGQLSDMLDHFADIDALDLSDVEPLNSPYPLVNVLRDDDEQPTLDRDEVMASAPKSEDGRFWVPPVLGGDS</sequence>
<dbReference type="Gene3D" id="1.10.20.60">
    <property type="entry name" value="Glu-tRNAGln amidotransferase C subunit, N-terminal domain"/>
    <property type="match status" value="1"/>
</dbReference>
<feature type="region of interest" description="Disordered" evidence="2">
    <location>
        <begin position="67"/>
        <end position="100"/>
    </location>
</feature>
<keyword evidence="3" id="KW-0808">Transferase</keyword>
<dbReference type="PANTHER" id="PTHR15004">
    <property type="entry name" value="GLUTAMYL-TRNA(GLN) AMIDOTRANSFERASE SUBUNIT C, MITOCHONDRIAL"/>
    <property type="match status" value="1"/>
</dbReference>
<dbReference type="GO" id="GO:0016740">
    <property type="term" value="F:transferase activity"/>
    <property type="evidence" value="ECO:0007669"/>
    <property type="project" value="UniProtKB-KW"/>
</dbReference>
<dbReference type="AlphaFoldDB" id="A0A4R7I2R3"/>
<gene>
    <name evidence="1" type="primary">gatC</name>
    <name evidence="3" type="ORF">BDK89_3515</name>
</gene>
<comment type="caution">
    <text evidence="3">The sequence shown here is derived from an EMBL/GenBank/DDBJ whole genome shotgun (WGS) entry which is preliminary data.</text>
</comment>
<dbReference type="Pfam" id="PF02686">
    <property type="entry name" value="GatC"/>
    <property type="match status" value="1"/>
</dbReference>
<evidence type="ECO:0000313" key="4">
    <source>
        <dbReference type="Proteomes" id="UP000294558"/>
    </source>
</evidence>
<dbReference type="SUPFAM" id="SSF141000">
    <property type="entry name" value="Glu-tRNAGln amidotransferase C subunit"/>
    <property type="match status" value="1"/>
</dbReference>
<feature type="compositionally biased region" description="Basic and acidic residues" evidence="2">
    <location>
        <begin position="72"/>
        <end position="89"/>
    </location>
</feature>
<dbReference type="InterPro" id="IPR036113">
    <property type="entry name" value="Asp/Glu-ADT_sf_sub_c"/>
</dbReference>
<dbReference type="OrthoDB" id="5295223at2"/>
<dbReference type="GO" id="GO:0006412">
    <property type="term" value="P:translation"/>
    <property type="evidence" value="ECO:0007669"/>
    <property type="project" value="UniProtKB-UniRule"/>
</dbReference>
<comment type="function">
    <text evidence="1">Allows the formation of correctly charged Asn-tRNA(Asn) or Gln-tRNA(Gln) through the transamidation of misacylated Asp-tRNA(Asn) or Glu-tRNA(Gln) in organisms which lack either or both of asparaginyl-tRNA or glutaminyl-tRNA synthetases. The reaction takes place in the presence of glutamine and ATP through an activated phospho-Asp-tRNA(Asn) or phospho-Glu-tRNA(Gln).</text>
</comment>
<keyword evidence="1" id="KW-0547">Nucleotide-binding</keyword>
<evidence type="ECO:0000256" key="2">
    <source>
        <dbReference type="SAM" id="MobiDB-lite"/>
    </source>
</evidence>
<comment type="catalytic activity">
    <reaction evidence="1">
        <text>L-aspartyl-tRNA(Asn) + L-glutamine + ATP + H2O = L-asparaginyl-tRNA(Asn) + L-glutamate + ADP + phosphate + 2 H(+)</text>
        <dbReference type="Rhea" id="RHEA:14513"/>
        <dbReference type="Rhea" id="RHEA-COMP:9674"/>
        <dbReference type="Rhea" id="RHEA-COMP:9677"/>
        <dbReference type="ChEBI" id="CHEBI:15377"/>
        <dbReference type="ChEBI" id="CHEBI:15378"/>
        <dbReference type="ChEBI" id="CHEBI:29985"/>
        <dbReference type="ChEBI" id="CHEBI:30616"/>
        <dbReference type="ChEBI" id="CHEBI:43474"/>
        <dbReference type="ChEBI" id="CHEBI:58359"/>
        <dbReference type="ChEBI" id="CHEBI:78515"/>
        <dbReference type="ChEBI" id="CHEBI:78516"/>
        <dbReference type="ChEBI" id="CHEBI:456216"/>
    </reaction>
</comment>
<dbReference type="GO" id="GO:0005524">
    <property type="term" value="F:ATP binding"/>
    <property type="evidence" value="ECO:0007669"/>
    <property type="project" value="UniProtKB-KW"/>
</dbReference>
<dbReference type="RefSeq" id="WP_133870154.1">
    <property type="nucleotide sequence ID" value="NZ_SOAU01000001.1"/>
</dbReference>
<organism evidence="3 4">
    <name type="scientific">Ilumatobacter fluminis</name>
    <dbReference type="NCBI Taxonomy" id="467091"/>
    <lineage>
        <taxon>Bacteria</taxon>
        <taxon>Bacillati</taxon>
        <taxon>Actinomycetota</taxon>
        <taxon>Acidimicrobiia</taxon>
        <taxon>Acidimicrobiales</taxon>
        <taxon>Ilumatobacteraceae</taxon>
        <taxon>Ilumatobacter</taxon>
    </lineage>
</organism>
<keyword evidence="4" id="KW-1185">Reference proteome</keyword>
<dbReference type="GO" id="GO:0050567">
    <property type="term" value="F:glutaminyl-tRNA synthase (glutamine-hydrolyzing) activity"/>
    <property type="evidence" value="ECO:0007669"/>
    <property type="project" value="UniProtKB-UniRule"/>
</dbReference>
<reference evidence="3 4" key="1">
    <citation type="submission" date="2019-03" db="EMBL/GenBank/DDBJ databases">
        <title>Sequencing the genomes of 1000 actinobacteria strains.</title>
        <authorList>
            <person name="Klenk H.-P."/>
        </authorList>
    </citation>
    <scope>NUCLEOTIDE SEQUENCE [LARGE SCALE GENOMIC DNA]</scope>
    <source>
        <strain evidence="3 4">DSM 18936</strain>
    </source>
</reference>
<comment type="subunit">
    <text evidence="1">Heterotrimer of A, B and C subunits.</text>
</comment>
<comment type="similarity">
    <text evidence="1">Belongs to the GatC family.</text>
</comment>